<dbReference type="STRING" id="1912961.BU204_34115"/>
<reference evidence="2 3" key="1">
    <citation type="submission" date="2016-12" db="EMBL/GenBank/DDBJ databases">
        <title>The draft genome sequence of Actinophytocola sp. 11-183.</title>
        <authorList>
            <person name="Wang W."/>
            <person name="Yuan L."/>
        </authorList>
    </citation>
    <scope>NUCLEOTIDE SEQUENCE [LARGE SCALE GENOMIC DNA]</scope>
    <source>
        <strain evidence="2 3">11-183</strain>
    </source>
</reference>
<gene>
    <name evidence="2" type="ORF">BU204_34115</name>
</gene>
<dbReference type="InterPro" id="IPR051677">
    <property type="entry name" value="AfsR-DnrI-RedD_regulator"/>
</dbReference>
<organism evidence="2 3">
    <name type="scientific">Actinophytocola xanthii</name>
    <dbReference type="NCBI Taxonomy" id="1912961"/>
    <lineage>
        <taxon>Bacteria</taxon>
        <taxon>Bacillati</taxon>
        <taxon>Actinomycetota</taxon>
        <taxon>Actinomycetes</taxon>
        <taxon>Pseudonocardiales</taxon>
        <taxon>Pseudonocardiaceae</taxon>
    </lineage>
</organism>
<dbReference type="EMBL" id="MSIE01000093">
    <property type="protein sequence ID" value="OLF08590.1"/>
    <property type="molecule type" value="Genomic_DNA"/>
</dbReference>
<dbReference type="Gene3D" id="1.25.40.10">
    <property type="entry name" value="Tetratricopeptide repeat domain"/>
    <property type="match status" value="1"/>
</dbReference>
<protein>
    <recommendedName>
        <fullName evidence="1">Bacterial transcriptional activator domain-containing protein</fullName>
    </recommendedName>
</protein>
<evidence type="ECO:0000313" key="2">
    <source>
        <dbReference type="EMBL" id="OLF08590.1"/>
    </source>
</evidence>
<accession>A0A1Q8C2L4</accession>
<dbReference type="SMART" id="SM01043">
    <property type="entry name" value="BTAD"/>
    <property type="match status" value="1"/>
</dbReference>
<keyword evidence="3" id="KW-1185">Reference proteome</keyword>
<dbReference type="InterPro" id="IPR005158">
    <property type="entry name" value="BTAD"/>
</dbReference>
<proteinExistence type="predicted"/>
<dbReference type="Gene3D" id="1.10.10.10">
    <property type="entry name" value="Winged helix-like DNA-binding domain superfamily/Winged helix DNA-binding domain"/>
    <property type="match status" value="1"/>
</dbReference>
<feature type="domain" description="Bacterial transcriptional activator" evidence="1">
    <location>
        <begin position="94"/>
        <end position="232"/>
    </location>
</feature>
<dbReference type="Pfam" id="PF03704">
    <property type="entry name" value="BTAD"/>
    <property type="match status" value="1"/>
</dbReference>
<comment type="caution">
    <text evidence="2">The sequence shown here is derived from an EMBL/GenBank/DDBJ whole genome shotgun (WGS) entry which is preliminary data.</text>
</comment>
<dbReference type="AlphaFoldDB" id="A0A1Q8C2L4"/>
<evidence type="ECO:0000259" key="1">
    <source>
        <dbReference type="SMART" id="SM01043"/>
    </source>
</evidence>
<dbReference type="PANTHER" id="PTHR35807">
    <property type="entry name" value="TRANSCRIPTIONAL REGULATOR REDD-RELATED"/>
    <property type="match status" value="1"/>
</dbReference>
<dbReference type="InterPro" id="IPR011990">
    <property type="entry name" value="TPR-like_helical_dom_sf"/>
</dbReference>
<dbReference type="InterPro" id="IPR036388">
    <property type="entry name" value="WH-like_DNA-bd_sf"/>
</dbReference>
<dbReference type="OrthoDB" id="5509004at2"/>
<sequence length="236" mass="26155">MTPVIAVQLLGGFQLHVDDEHVPVPPSSQRLLAHLAVQEAPLARTAIASALWPGTTPRRAAACLRSALWRLVRPPNVLVNANQGMLSIAQDVDVDLAAVRRFAAEMAGATRPRLSPALPLTLLTTDLLPGWTDDWLIPEREWFRQLCLRVLEMLSERFRTDGDHFHAHETAVAAVRGDPLRESAHRRLIELHLADGNPAAALRQYASYRTRLRDELGLTPSPEIQKLVQPVLAARD</sequence>
<dbReference type="Proteomes" id="UP000185596">
    <property type="component" value="Unassembled WGS sequence"/>
</dbReference>
<dbReference type="RefSeq" id="WP_075129939.1">
    <property type="nucleotide sequence ID" value="NZ_MSIE01000093.1"/>
</dbReference>
<dbReference type="SUPFAM" id="SSF48452">
    <property type="entry name" value="TPR-like"/>
    <property type="match status" value="1"/>
</dbReference>
<evidence type="ECO:0000313" key="3">
    <source>
        <dbReference type="Proteomes" id="UP000185596"/>
    </source>
</evidence>
<name>A0A1Q8C2L4_9PSEU</name>